<proteinExistence type="inferred from homology"/>
<comment type="cofactor">
    <cofactor evidence="1 6">
        <name>Mg(2+)</name>
        <dbReference type="ChEBI" id="CHEBI:18420"/>
    </cofactor>
</comment>
<keyword evidence="5 6" id="KW-0456">Lyase</keyword>
<evidence type="ECO:0000256" key="4">
    <source>
        <dbReference type="ARBA" id="ARBA00022842"/>
    </source>
</evidence>
<dbReference type="PANTHER" id="PTHR35201">
    <property type="entry name" value="TERPENE SYNTHASE"/>
    <property type="match status" value="1"/>
</dbReference>
<evidence type="ECO:0000313" key="8">
    <source>
        <dbReference type="Proteomes" id="UP000620124"/>
    </source>
</evidence>
<dbReference type="InterPro" id="IPR008949">
    <property type="entry name" value="Isoprenoid_synthase_dom_sf"/>
</dbReference>
<evidence type="ECO:0000256" key="6">
    <source>
        <dbReference type="RuleBase" id="RU366034"/>
    </source>
</evidence>
<accession>A0A8H7CFU7</accession>
<dbReference type="GO" id="GO:0010333">
    <property type="term" value="F:terpene synthase activity"/>
    <property type="evidence" value="ECO:0007669"/>
    <property type="project" value="InterPro"/>
</dbReference>
<dbReference type="EC" id="4.2.3.-" evidence="6"/>
<reference evidence="7" key="1">
    <citation type="submission" date="2020-05" db="EMBL/GenBank/DDBJ databases">
        <title>Mycena genomes resolve the evolution of fungal bioluminescence.</title>
        <authorList>
            <person name="Tsai I.J."/>
        </authorList>
    </citation>
    <scope>NUCLEOTIDE SEQUENCE</scope>
    <source>
        <strain evidence="7">CCC161011</strain>
    </source>
</reference>
<dbReference type="SUPFAM" id="SSF48576">
    <property type="entry name" value="Terpenoid synthases"/>
    <property type="match status" value="1"/>
</dbReference>
<dbReference type="GO" id="GO:0008299">
    <property type="term" value="P:isoprenoid biosynthetic process"/>
    <property type="evidence" value="ECO:0007669"/>
    <property type="project" value="UniProtKB-ARBA"/>
</dbReference>
<organism evidence="7 8">
    <name type="scientific">Mycena venus</name>
    <dbReference type="NCBI Taxonomy" id="2733690"/>
    <lineage>
        <taxon>Eukaryota</taxon>
        <taxon>Fungi</taxon>
        <taxon>Dikarya</taxon>
        <taxon>Basidiomycota</taxon>
        <taxon>Agaricomycotina</taxon>
        <taxon>Agaricomycetes</taxon>
        <taxon>Agaricomycetidae</taxon>
        <taxon>Agaricales</taxon>
        <taxon>Marasmiineae</taxon>
        <taxon>Mycenaceae</taxon>
        <taxon>Mycena</taxon>
    </lineage>
</organism>
<sequence length="328" mass="37296">MTLKTTETISHSGADTEPSWMVGLPLTRFIPKVHPHSDQIIEDVHAFFLEHWPFPNERARKKFVGGNFAYGLCASWPESLDERIRHACQLFTLLFLVDDILDDMSLDEGRAYNDMVLSFMDGKRTPNRDIPVEWITYDIWESMRACDPVLSAGVLETMAPFMHAQTASIRVKENVGLKELITATALYCAGLVVPQEDMALVAPLDDIWVKHLIYCNDAWSYDKELRTAQETNPEAFTKTWTDCSSVQAFSSVSIIMEKAGITASAAKRVLVFLQREMEALHENIASEVLAKKATPEVQRYIKILEYQMSGNELWTSQTLRYNFSRCQA</sequence>
<dbReference type="GO" id="GO:0046872">
    <property type="term" value="F:metal ion binding"/>
    <property type="evidence" value="ECO:0007669"/>
    <property type="project" value="UniProtKB-KW"/>
</dbReference>
<evidence type="ECO:0000313" key="7">
    <source>
        <dbReference type="EMBL" id="KAF7334392.1"/>
    </source>
</evidence>
<dbReference type="PANTHER" id="PTHR35201:SF4">
    <property type="entry name" value="BETA-PINACENE SYNTHASE-RELATED"/>
    <property type="match status" value="1"/>
</dbReference>
<keyword evidence="4 6" id="KW-0460">Magnesium</keyword>
<evidence type="ECO:0000256" key="1">
    <source>
        <dbReference type="ARBA" id="ARBA00001946"/>
    </source>
</evidence>
<keyword evidence="8" id="KW-1185">Reference proteome</keyword>
<dbReference type="InterPro" id="IPR034686">
    <property type="entry name" value="Terpene_cyclase-like_2"/>
</dbReference>
<comment type="caution">
    <text evidence="7">The sequence shown here is derived from an EMBL/GenBank/DDBJ whole genome shotgun (WGS) entry which is preliminary data.</text>
</comment>
<dbReference type="Proteomes" id="UP000620124">
    <property type="component" value="Unassembled WGS sequence"/>
</dbReference>
<dbReference type="Gene3D" id="1.10.600.10">
    <property type="entry name" value="Farnesyl Diphosphate Synthase"/>
    <property type="match status" value="1"/>
</dbReference>
<evidence type="ECO:0000256" key="5">
    <source>
        <dbReference type="ARBA" id="ARBA00023239"/>
    </source>
</evidence>
<name>A0A8H7CFU7_9AGAR</name>
<dbReference type="OrthoDB" id="3032649at2759"/>
<gene>
    <name evidence="7" type="ORF">MVEN_02268200</name>
</gene>
<keyword evidence="3 6" id="KW-0479">Metal-binding</keyword>
<protein>
    <recommendedName>
        <fullName evidence="6">Terpene synthase</fullName>
        <ecNumber evidence="6">4.2.3.-</ecNumber>
    </recommendedName>
</protein>
<evidence type="ECO:0000256" key="2">
    <source>
        <dbReference type="ARBA" id="ARBA00006333"/>
    </source>
</evidence>
<dbReference type="EMBL" id="JACAZI010000026">
    <property type="protein sequence ID" value="KAF7334392.1"/>
    <property type="molecule type" value="Genomic_DNA"/>
</dbReference>
<comment type="similarity">
    <text evidence="2 6">Belongs to the terpene synthase family.</text>
</comment>
<evidence type="ECO:0000256" key="3">
    <source>
        <dbReference type="ARBA" id="ARBA00022723"/>
    </source>
</evidence>
<dbReference type="AlphaFoldDB" id="A0A8H7CFU7"/>